<accession>U3KPC6</accession>
<keyword evidence="3" id="KW-0964">Secreted</keyword>
<dbReference type="Ensembl" id="ENSOCUT00000046216.1">
    <property type="protein sequence ID" value="ENSOCUP00000048950.1"/>
    <property type="gene ID" value="ENSOCUG00000029230.2"/>
</dbReference>
<dbReference type="HOGENOM" id="CLU_1405388_0_0_1"/>
<reference evidence="7 8" key="1">
    <citation type="journal article" date="2011" name="Nature">
        <title>A high-resolution map of human evolutionary constraint using 29 mammals.</title>
        <authorList>
            <person name="Lindblad-Toh K."/>
            <person name="Garber M."/>
            <person name="Zuk O."/>
            <person name="Lin M.F."/>
            <person name="Parker B.J."/>
            <person name="Washietl S."/>
            <person name="Kheradpour P."/>
            <person name="Ernst J."/>
            <person name="Jordan G."/>
            <person name="Mauceli E."/>
            <person name="Ward L.D."/>
            <person name="Lowe C.B."/>
            <person name="Holloway A.K."/>
            <person name="Clamp M."/>
            <person name="Gnerre S."/>
            <person name="Alfoldi J."/>
            <person name="Beal K."/>
            <person name="Chang J."/>
            <person name="Clawson H."/>
            <person name="Cuff J."/>
            <person name="Di Palma F."/>
            <person name="Fitzgerald S."/>
            <person name="Flicek P."/>
            <person name="Guttman M."/>
            <person name="Hubisz M.J."/>
            <person name="Jaffe D.B."/>
            <person name="Jungreis I."/>
            <person name="Kent W.J."/>
            <person name="Kostka D."/>
            <person name="Lara M."/>
            <person name="Martins A.L."/>
            <person name="Massingham T."/>
            <person name="Moltke I."/>
            <person name="Raney B.J."/>
            <person name="Rasmussen M.D."/>
            <person name="Robinson J."/>
            <person name="Stark A."/>
            <person name="Vilella A.J."/>
            <person name="Wen J."/>
            <person name="Xie X."/>
            <person name="Zody M.C."/>
            <person name="Baldwin J."/>
            <person name="Bloom T."/>
            <person name="Chin C.W."/>
            <person name="Heiman D."/>
            <person name="Nicol R."/>
            <person name="Nusbaum C."/>
            <person name="Young S."/>
            <person name="Wilkinson J."/>
            <person name="Worley K.C."/>
            <person name="Kovar C.L."/>
            <person name="Muzny D.M."/>
            <person name="Gibbs R.A."/>
            <person name="Cree A."/>
            <person name="Dihn H.H."/>
            <person name="Fowler G."/>
            <person name="Jhangiani S."/>
            <person name="Joshi V."/>
            <person name="Lee S."/>
            <person name="Lewis L.R."/>
            <person name="Nazareth L.V."/>
            <person name="Okwuonu G."/>
            <person name="Santibanez J."/>
            <person name="Warren W.C."/>
            <person name="Mardis E.R."/>
            <person name="Weinstock G.M."/>
            <person name="Wilson R.K."/>
            <person name="Delehaunty K."/>
            <person name="Dooling D."/>
            <person name="Fronik C."/>
            <person name="Fulton L."/>
            <person name="Fulton B."/>
            <person name="Graves T."/>
            <person name="Minx P."/>
            <person name="Sodergren E."/>
            <person name="Birney E."/>
            <person name="Margulies E.H."/>
            <person name="Herrero J."/>
            <person name="Green E.D."/>
            <person name="Haussler D."/>
            <person name="Siepel A."/>
            <person name="Goldman N."/>
            <person name="Pollard K.S."/>
            <person name="Pedersen J.S."/>
            <person name="Lander E.S."/>
            <person name="Kellis M."/>
        </authorList>
    </citation>
    <scope>NUCLEOTIDE SEQUENCE [LARGE SCALE GENOMIC DNA]</scope>
    <source>
        <strain evidence="7 8">Thorbecke inbred</strain>
    </source>
</reference>
<feature type="domain" description="ZP-N" evidence="6">
    <location>
        <begin position="31"/>
        <end position="115"/>
    </location>
</feature>
<evidence type="ECO:0000313" key="8">
    <source>
        <dbReference type="Proteomes" id="UP000001811"/>
    </source>
</evidence>
<evidence type="ECO:0000256" key="4">
    <source>
        <dbReference type="ARBA" id="ARBA00022729"/>
    </source>
</evidence>
<dbReference type="InterPro" id="IPR033222">
    <property type="entry name" value="PLAC1_fam"/>
</dbReference>
<dbReference type="PANTHER" id="PTHR14380:SF8">
    <property type="entry name" value="OOCYTE-SECRETED PROTEIN 3"/>
    <property type="match status" value="1"/>
</dbReference>
<comment type="subcellular location">
    <subcellularLocation>
        <location evidence="1">Secreted</location>
    </subcellularLocation>
</comment>
<dbReference type="GO" id="GO:0005576">
    <property type="term" value="C:extracellular region"/>
    <property type="evidence" value="ECO:0007669"/>
    <property type="project" value="UniProtKB-SubCell"/>
</dbReference>
<feature type="signal peptide" evidence="5">
    <location>
        <begin position="1"/>
        <end position="23"/>
    </location>
</feature>
<proteinExistence type="inferred from homology"/>
<dbReference type="Bgee" id="ENSOCUG00000029230">
    <property type="expression patterns" value="Expressed in ovary"/>
</dbReference>
<dbReference type="PaxDb" id="9986-ENSOCUP00000027086"/>
<dbReference type="EMBL" id="AAGW02038225">
    <property type="status" value="NOT_ANNOTATED_CDS"/>
    <property type="molecule type" value="Genomic_DNA"/>
</dbReference>
<organism evidence="7 8">
    <name type="scientific">Oryctolagus cuniculus</name>
    <name type="common">Rabbit</name>
    <dbReference type="NCBI Taxonomy" id="9986"/>
    <lineage>
        <taxon>Eukaryota</taxon>
        <taxon>Metazoa</taxon>
        <taxon>Chordata</taxon>
        <taxon>Craniata</taxon>
        <taxon>Vertebrata</taxon>
        <taxon>Euteleostomi</taxon>
        <taxon>Mammalia</taxon>
        <taxon>Eutheria</taxon>
        <taxon>Euarchontoglires</taxon>
        <taxon>Glires</taxon>
        <taxon>Lagomorpha</taxon>
        <taxon>Leporidae</taxon>
        <taxon>Oryctolagus</taxon>
    </lineage>
</organism>
<dbReference type="EMBL" id="AAGW02038223">
    <property type="status" value="NOT_ANNOTATED_CDS"/>
    <property type="molecule type" value="Genomic_DNA"/>
</dbReference>
<dbReference type="Ensembl" id="ENSOCUT00000034037.2">
    <property type="protein sequence ID" value="ENSOCUP00000027086.1"/>
    <property type="gene ID" value="ENSOCUG00000029230.2"/>
</dbReference>
<feature type="chain" id="PRO_5044738986" description="ZP-N domain-containing protein" evidence="5">
    <location>
        <begin position="24"/>
        <end position="198"/>
    </location>
</feature>
<dbReference type="Gene3D" id="2.60.40.3210">
    <property type="entry name" value="Zona pellucida, ZP-N domain"/>
    <property type="match status" value="1"/>
</dbReference>
<evidence type="ECO:0000256" key="2">
    <source>
        <dbReference type="ARBA" id="ARBA00010071"/>
    </source>
</evidence>
<evidence type="ECO:0000313" key="7">
    <source>
        <dbReference type="Ensembl" id="ENSOCUP00000027086.1"/>
    </source>
</evidence>
<keyword evidence="8" id="KW-1185">Reference proteome</keyword>
<dbReference type="PANTHER" id="PTHR14380">
    <property type="entry name" value="PLACENTA-SPECIFIC PROTEIN 1"/>
    <property type="match status" value="1"/>
</dbReference>
<dbReference type="Proteomes" id="UP000001811">
    <property type="component" value="Chromosome 1"/>
</dbReference>
<dbReference type="OMA" id="WRCSGIE"/>
<comment type="similarity">
    <text evidence="2">Belongs to the PLAC1 family.</text>
</comment>
<evidence type="ECO:0000256" key="5">
    <source>
        <dbReference type="SAM" id="SignalP"/>
    </source>
</evidence>
<evidence type="ECO:0000256" key="3">
    <source>
        <dbReference type="ARBA" id="ARBA00022525"/>
    </source>
</evidence>
<protein>
    <recommendedName>
        <fullName evidence="6">ZP-N domain-containing protein</fullName>
    </recommendedName>
</protein>
<evidence type="ECO:0000259" key="6">
    <source>
        <dbReference type="Pfam" id="PF23344"/>
    </source>
</evidence>
<dbReference type="Pfam" id="PF23344">
    <property type="entry name" value="ZP-N"/>
    <property type="match status" value="1"/>
</dbReference>
<dbReference type="AlphaFoldDB" id="U3KPC6"/>
<evidence type="ECO:0000256" key="1">
    <source>
        <dbReference type="ARBA" id="ARBA00004613"/>
    </source>
</evidence>
<keyword evidence="4 5" id="KW-0732">Signal</keyword>
<dbReference type="EMBL" id="AAGW02038224">
    <property type="status" value="NOT_ANNOTATED_CDS"/>
    <property type="molecule type" value="Genomic_DNA"/>
</dbReference>
<name>U3KPC6_RABIT</name>
<dbReference type="InterPro" id="IPR055356">
    <property type="entry name" value="ZP-N"/>
</dbReference>
<reference evidence="7" key="2">
    <citation type="submission" date="2025-05" db="UniProtKB">
        <authorList>
            <consortium name="Ensembl"/>
        </authorList>
    </citation>
    <scope>IDENTIFICATION</scope>
    <source>
        <strain evidence="7">Thorbecke</strain>
    </source>
</reference>
<dbReference type="GeneTree" id="ENSGT00530000064049"/>
<sequence length="198" mass="23294">MKLLMVLGELLLLLVSLMWTCSGQQPVLLECSHFYFRATVKRALFYENELVGPDELFLGTGCPATQVRPYELKFDYPLNLCGIVKQVFFDRVVIHSWLTYTPRNRSFSAELHLQCMVPSTYVVRDNNVMSMPDENWFLIQNRYCAMCRSAHFRDNWSTPFYRPRNHSLQRPFNPPSHHHNFRSLCPWTLPSNIKYPPS</sequence>
<dbReference type="eggNOG" id="ENOG502TESX">
    <property type="taxonomic scope" value="Eukaryota"/>
</dbReference>